<dbReference type="EMBL" id="LR590484">
    <property type="protein sequence ID" value="VTR29508.1"/>
    <property type="molecule type" value="Genomic_DNA"/>
</dbReference>
<evidence type="ECO:0000256" key="3">
    <source>
        <dbReference type="ARBA" id="ARBA00022729"/>
    </source>
</evidence>
<evidence type="ECO:0000256" key="5">
    <source>
        <dbReference type="ARBA" id="ARBA00023237"/>
    </source>
</evidence>
<dbReference type="STRING" id="1123265.GCA_000686625_03168"/>
<dbReference type="InterPro" id="IPR033985">
    <property type="entry name" value="SusD-like_N"/>
</dbReference>
<keyword evidence="4" id="KW-0472">Membrane</keyword>
<dbReference type="GeneID" id="78461256"/>
<reference evidence="8 9" key="1">
    <citation type="submission" date="2019-05" db="EMBL/GenBank/DDBJ databases">
        <authorList>
            <consortium name="Pathogen Informatics"/>
        </authorList>
    </citation>
    <scope>NUCLEOTIDE SEQUENCE [LARGE SCALE GENOMIC DNA]</scope>
    <source>
        <strain evidence="8 9">NCTC11429</strain>
    </source>
</reference>
<dbReference type="KEGG" id="stha:NCTC11429_00440"/>
<dbReference type="InterPro" id="IPR012944">
    <property type="entry name" value="SusD_RagB_dom"/>
</dbReference>
<dbReference type="Gene3D" id="1.25.40.390">
    <property type="match status" value="1"/>
</dbReference>
<name>A0A4V6KN52_9SPHI</name>
<dbReference type="AlphaFoldDB" id="A0A4V6KN52"/>
<dbReference type="Pfam" id="PF07980">
    <property type="entry name" value="SusD_RagB"/>
    <property type="match status" value="1"/>
</dbReference>
<evidence type="ECO:0000256" key="2">
    <source>
        <dbReference type="ARBA" id="ARBA00006275"/>
    </source>
</evidence>
<keyword evidence="3" id="KW-0732">Signal</keyword>
<feature type="domain" description="RagB/SusD" evidence="6">
    <location>
        <begin position="338"/>
        <end position="430"/>
    </location>
</feature>
<dbReference type="SUPFAM" id="SSF48452">
    <property type="entry name" value="TPR-like"/>
    <property type="match status" value="1"/>
</dbReference>
<evidence type="ECO:0000256" key="4">
    <source>
        <dbReference type="ARBA" id="ARBA00023136"/>
    </source>
</evidence>
<dbReference type="Pfam" id="PF14322">
    <property type="entry name" value="SusD-like_3"/>
    <property type="match status" value="1"/>
</dbReference>
<comment type="similarity">
    <text evidence="2">Belongs to the SusD family.</text>
</comment>
<evidence type="ECO:0000313" key="8">
    <source>
        <dbReference type="EMBL" id="VTR29508.1"/>
    </source>
</evidence>
<keyword evidence="5" id="KW-0998">Cell outer membrane</keyword>
<dbReference type="PROSITE" id="PS51257">
    <property type="entry name" value="PROKAR_LIPOPROTEIN"/>
    <property type="match status" value="1"/>
</dbReference>
<organism evidence="8 9">
    <name type="scientific">Sphingobacterium thalpophilum</name>
    <dbReference type="NCBI Taxonomy" id="259"/>
    <lineage>
        <taxon>Bacteria</taxon>
        <taxon>Pseudomonadati</taxon>
        <taxon>Bacteroidota</taxon>
        <taxon>Sphingobacteriia</taxon>
        <taxon>Sphingobacteriales</taxon>
        <taxon>Sphingobacteriaceae</taxon>
        <taxon>Sphingobacterium</taxon>
    </lineage>
</organism>
<dbReference type="Proteomes" id="UP000308196">
    <property type="component" value="Chromosome"/>
</dbReference>
<evidence type="ECO:0000259" key="7">
    <source>
        <dbReference type="Pfam" id="PF14322"/>
    </source>
</evidence>
<proteinExistence type="inferred from homology"/>
<comment type="subcellular location">
    <subcellularLocation>
        <location evidence="1">Cell outer membrane</location>
    </subcellularLocation>
</comment>
<evidence type="ECO:0000259" key="6">
    <source>
        <dbReference type="Pfam" id="PF07980"/>
    </source>
</evidence>
<dbReference type="GO" id="GO:0009279">
    <property type="term" value="C:cell outer membrane"/>
    <property type="evidence" value="ECO:0007669"/>
    <property type="project" value="UniProtKB-SubCell"/>
</dbReference>
<evidence type="ECO:0000313" key="9">
    <source>
        <dbReference type="Proteomes" id="UP000308196"/>
    </source>
</evidence>
<evidence type="ECO:0000256" key="1">
    <source>
        <dbReference type="ARBA" id="ARBA00004442"/>
    </source>
</evidence>
<accession>A0A4V6KN52</accession>
<gene>
    <name evidence="8" type="ORF">NCTC11429_00440</name>
</gene>
<dbReference type="RefSeq" id="WP_028069961.1">
    <property type="nucleotide sequence ID" value="NZ_LR590484.1"/>
</dbReference>
<dbReference type="InterPro" id="IPR011990">
    <property type="entry name" value="TPR-like_helical_dom_sf"/>
</dbReference>
<feature type="domain" description="SusD-like N-terminal" evidence="7">
    <location>
        <begin position="23"/>
        <end position="227"/>
    </location>
</feature>
<protein>
    <submittedName>
        <fullName evidence="8">SusD family</fullName>
    </submittedName>
</protein>
<sequence>MKKNIQIITIILLLSILFSGCEKFLEEKSDKSLAIPTTLQDFQALLNNWEMLNSNSSGMGEASSDDYFLKDEDYEGLYYESDKRLYTWQPDYVSTPVSATGDDWQRCYSSIYICNSVLKGLEENNLVGQEADYIKGQALVFRAASYLDGVQIWAPVYNKQTAGTDLGMVLRLDPDMNIPSIRSSVQETYDRILNDLTDAIPLLPTSSLAATLPTKAAAYGLLARTHLILGNYTEALENAEEAFEISNKLIDFNELDPNANFPIPAVNQLSSEIVFQTRMYPPNLINLDIARIAPALYNLYDEGDLRKIIYFRRGDDGDYRFKGTHMGHPGLTTGITTSELLLIIAECDIRLNKLTEAANALNELLAKRWDVNLFTPYSFTDKNIALNILLNERRKELVFRGLRWSDIKRLNRDGANLTLTRTVNGQTFTLPPNDLRYAIAIPETVIEISGILQNPR</sequence>